<keyword evidence="10" id="KW-1185">Reference proteome</keyword>
<dbReference type="EMBL" id="BRZM01000043">
    <property type="protein sequence ID" value="GLD60931.1"/>
    <property type="molecule type" value="Genomic_DNA"/>
</dbReference>
<dbReference type="GO" id="GO:0047496">
    <property type="term" value="P:vesicle transport along microtubule"/>
    <property type="evidence" value="ECO:0007669"/>
    <property type="project" value="TreeGrafter"/>
</dbReference>
<feature type="compositionally biased region" description="Polar residues" evidence="6">
    <location>
        <begin position="497"/>
        <end position="515"/>
    </location>
</feature>
<feature type="compositionally biased region" description="Polar residues" evidence="6">
    <location>
        <begin position="394"/>
        <end position="418"/>
    </location>
</feature>
<gene>
    <name evidence="9" type="ORF">AKAME5_001279200</name>
</gene>
<dbReference type="GO" id="GO:0005102">
    <property type="term" value="F:signaling receptor binding"/>
    <property type="evidence" value="ECO:0007669"/>
    <property type="project" value="TreeGrafter"/>
</dbReference>
<evidence type="ECO:0000256" key="6">
    <source>
        <dbReference type="SAM" id="MobiDB-lite"/>
    </source>
</evidence>
<dbReference type="InterPro" id="IPR051946">
    <property type="entry name" value="Intracell_Traff-Reg"/>
</dbReference>
<dbReference type="GO" id="GO:0030425">
    <property type="term" value="C:dendrite"/>
    <property type="evidence" value="ECO:0007669"/>
    <property type="project" value="TreeGrafter"/>
</dbReference>
<dbReference type="GO" id="GO:0022008">
    <property type="term" value="P:neurogenesis"/>
    <property type="evidence" value="ECO:0007669"/>
    <property type="project" value="TreeGrafter"/>
</dbReference>
<reference evidence="9" key="1">
    <citation type="submission" date="2022-08" db="EMBL/GenBank/DDBJ databases">
        <title>Genome sequencing of akame (Lates japonicus).</title>
        <authorList>
            <person name="Hashiguchi Y."/>
            <person name="Takahashi H."/>
        </authorList>
    </citation>
    <scope>NUCLEOTIDE SEQUENCE</scope>
    <source>
        <strain evidence="9">Kochi</strain>
    </source>
</reference>
<dbReference type="AlphaFoldDB" id="A0AAD3RAC5"/>
<dbReference type="GO" id="GO:0048011">
    <property type="term" value="P:neurotrophin TRK receptor signaling pathway"/>
    <property type="evidence" value="ECO:0007669"/>
    <property type="project" value="TreeGrafter"/>
</dbReference>
<feature type="domain" description="HAP1 N-terminal" evidence="8">
    <location>
        <begin position="122"/>
        <end position="319"/>
    </location>
</feature>
<organism evidence="9 10">
    <name type="scientific">Lates japonicus</name>
    <name type="common">Japanese lates</name>
    <dbReference type="NCBI Taxonomy" id="270547"/>
    <lineage>
        <taxon>Eukaryota</taxon>
        <taxon>Metazoa</taxon>
        <taxon>Chordata</taxon>
        <taxon>Craniata</taxon>
        <taxon>Vertebrata</taxon>
        <taxon>Euteleostomi</taxon>
        <taxon>Actinopterygii</taxon>
        <taxon>Neopterygii</taxon>
        <taxon>Teleostei</taxon>
        <taxon>Neoteleostei</taxon>
        <taxon>Acanthomorphata</taxon>
        <taxon>Carangaria</taxon>
        <taxon>Carangaria incertae sedis</taxon>
        <taxon>Centropomidae</taxon>
        <taxon>Lates</taxon>
    </lineage>
</organism>
<dbReference type="GO" id="GO:0017022">
    <property type="term" value="F:myosin binding"/>
    <property type="evidence" value="ECO:0007669"/>
    <property type="project" value="TreeGrafter"/>
</dbReference>
<dbReference type="GO" id="GO:1904115">
    <property type="term" value="C:axon cytoplasm"/>
    <property type="evidence" value="ECO:0007669"/>
    <property type="project" value="GOC"/>
</dbReference>
<feature type="compositionally biased region" description="Basic and acidic residues" evidence="6">
    <location>
        <begin position="420"/>
        <end position="434"/>
    </location>
</feature>
<proteinExistence type="inferred from homology"/>
<evidence type="ECO:0000256" key="1">
    <source>
        <dbReference type="ARBA" id="ARBA00004173"/>
    </source>
</evidence>
<dbReference type="Proteomes" id="UP001279410">
    <property type="component" value="Unassembled WGS sequence"/>
</dbReference>
<protein>
    <submittedName>
        <fullName evidence="9">Trafficking kinesin-binding protein 1-like protein</fullName>
    </submittedName>
</protein>
<dbReference type="InterPro" id="IPR022154">
    <property type="entry name" value="TRAK1/2_C"/>
</dbReference>
<comment type="caution">
    <text evidence="9">The sequence shown here is derived from an EMBL/GenBank/DDBJ whole genome shotgun (WGS) entry which is preliminary data.</text>
</comment>
<feature type="compositionally biased region" description="Polar residues" evidence="6">
    <location>
        <begin position="766"/>
        <end position="777"/>
    </location>
</feature>
<dbReference type="InterPro" id="IPR006933">
    <property type="entry name" value="HAP1_N"/>
</dbReference>
<dbReference type="Pfam" id="PF04849">
    <property type="entry name" value="HAP1_N"/>
    <property type="match status" value="2"/>
</dbReference>
<evidence type="ECO:0000259" key="7">
    <source>
        <dbReference type="SMART" id="SM01423"/>
    </source>
</evidence>
<evidence type="ECO:0000256" key="5">
    <source>
        <dbReference type="SAM" id="Coils"/>
    </source>
</evidence>
<name>A0AAD3RAC5_LATJO</name>
<dbReference type="GO" id="GO:0048311">
    <property type="term" value="P:mitochondrion distribution"/>
    <property type="evidence" value="ECO:0007669"/>
    <property type="project" value="TreeGrafter"/>
</dbReference>
<evidence type="ECO:0000313" key="9">
    <source>
        <dbReference type="EMBL" id="GLD60931.1"/>
    </source>
</evidence>
<dbReference type="SMART" id="SM01424">
    <property type="entry name" value="HAP1_N"/>
    <property type="match status" value="1"/>
</dbReference>
<dbReference type="GO" id="GO:0031410">
    <property type="term" value="C:cytoplasmic vesicle"/>
    <property type="evidence" value="ECO:0007669"/>
    <property type="project" value="TreeGrafter"/>
</dbReference>
<dbReference type="SMART" id="SM01423">
    <property type="entry name" value="Milton"/>
    <property type="match status" value="1"/>
</dbReference>
<keyword evidence="3 5" id="KW-0175">Coiled coil</keyword>
<dbReference type="GO" id="GO:0005739">
    <property type="term" value="C:mitochondrion"/>
    <property type="evidence" value="ECO:0007669"/>
    <property type="project" value="UniProtKB-SubCell"/>
</dbReference>
<dbReference type="GO" id="GO:0098957">
    <property type="term" value="P:anterograde axonal transport of mitochondrion"/>
    <property type="evidence" value="ECO:0007669"/>
    <property type="project" value="TreeGrafter"/>
</dbReference>
<dbReference type="PANTHER" id="PTHR15751">
    <property type="entry name" value="TRAFFICKING KINESIN-BINDING PROTEIN"/>
    <property type="match status" value="1"/>
</dbReference>
<dbReference type="Pfam" id="PF12448">
    <property type="entry name" value="Milton"/>
    <property type="match status" value="1"/>
</dbReference>
<comment type="subcellular location">
    <subcellularLocation>
        <location evidence="1">Mitochondrion</location>
    </subcellularLocation>
</comment>
<evidence type="ECO:0000256" key="3">
    <source>
        <dbReference type="ARBA" id="ARBA00023054"/>
    </source>
</evidence>
<feature type="region of interest" description="Disordered" evidence="6">
    <location>
        <begin position="384"/>
        <end position="452"/>
    </location>
</feature>
<feature type="region of interest" description="Disordered" evidence="6">
    <location>
        <begin position="490"/>
        <end position="534"/>
    </location>
</feature>
<feature type="domain" description="Trafficking kinesin-binding protein C-terminal" evidence="7">
    <location>
        <begin position="380"/>
        <end position="549"/>
    </location>
</feature>
<feature type="compositionally biased region" description="Low complexity" evidence="6">
    <location>
        <begin position="516"/>
        <end position="534"/>
    </location>
</feature>
<dbReference type="PANTHER" id="PTHR15751:SF14">
    <property type="entry name" value="HUNTINGTIN-ASSOCIATED PROTEIN 1"/>
    <property type="match status" value="1"/>
</dbReference>
<dbReference type="GO" id="GO:0006605">
    <property type="term" value="P:protein targeting"/>
    <property type="evidence" value="ECO:0007669"/>
    <property type="project" value="TreeGrafter"/>
</dbReference>
<evidence type="ECO:0000313" key="10">
    <source>
        <dbReference type="Proteomes" id="UP001279410"/>
    </source>
</evidence>
<keyword evidence="4" id="KW-0496">Mitochondrion</keyword>
<comment type="similarity">
    <text evidence="2">Belongs to the milton family.</text>
</comment>
<feature type="region of interest" description="Disordered" evidence="6">
    <location>
        <begin position="762"/>
        <end position="793"/>
    </location>
</feature>
<evidence type="ECO:0000259" key="8">
    <source>
        <dbReference type="SMART" id="SM01424"/>
    </source>
</evidence>
<evidence type="ECO:0000256" key="2">
    <source>
        <dbReference type="ARBA" id="ARBA00007007"/>
    </source>
</evidence>
<feature type="coiled-coil region" evidence="5">
    <location>
        <begin position="278"/>
        <end position="305"/>
    </location>
</feature>
<sequence>MAPLSLGEEVAWSGPLAQRIDRGCETNETNMTHSGQGRSRPITAAAAHHIPLRQTHLDSQSAFSLNEGRGEVSGALDADPLPLQLASPGDLRDLGRLPCHDVSTLTDLCSDLPELEIVSLLSEARPNYTLRADSVFGYNNDDWLHTPLLPPEVALGLTHEQIEETLKYFFQRGQGGDTSAVLQTEWAQVTKAYHNIKMITHLLEEAMSSQPSDKLEARTGADDASVNKQVVDLSEELTRKVEDSVRQQEEISSLLAQIVDRPMQKALTHENEELNQHLSASRESQIKLKSELKDLQDKYSECEDMLCEAREDIKNLRNKSLPNSTVQRYTALASVLPMDSLAAEIEGTFRKGLDTPAPSEYKNHPWRVFETVKVVNKVGRLRSRCHSPGLPGSSPVSARSSCTSTPRTSYYGSDNASLTLEDKPSSNHAQKEDNSVSGPKRLGQPGTPGGQDLEAALRSLSARQQNHSSERPFFDVERERKLRALAANCEEGEGSSGFLTPNDSLASSPAASTGTNYSNGSSRHSCSSSSGSRSYLPDRLQIVKPLEGSVTLHQWQQLAKPNLGGILHPRPGVLTKDFRELEVDIQHVYSLNDLEEDEPDLSQLSGAHGMVSPSGPNLPQTSPTHTITTCQVLQPSLLIPSFSTSDTFSKEEWILQISSLPSCCFAYPFNSFWCLLPQQQKTSVEALSPTLEGALGANLHSFGLPSCRNCEHVSTSSPLHQQHFGVGGRTTTTTTATENITTSSLGLLQLLQERGISASPYPHHNLSYSHSTKSPFSTAKDKDGGSSSDKGGRRNIFSLNLVGKLQSLGLHRVAAWGMMGRGGKEKEGVRHPLKV</sequence>
<evidence type="ECO:0000256" key="4">
    <source>
        <dbReference type="ARBA" id="ARBA00023128"/>
    </source>
</evidence>
<accession>A0AAD3RAC5</accession>